<protein>
    <submittedName>
        <fullName evidence="7">Iron reductase</fullName>
    </submittedName>
</protein>
<dbReference type="InterPro" id="IPR013130">
    <property type="entry name" value="Fe3_Rdtase_TM_dom"/>
</dbReference>
<feature type="transmembrane region" description="Helical" evidence="5">
    <location>
        <begin position="6"/>
        <end position="26"/>
    </location>
</feature>
<keyword evidence="3 5" id="KW-1133">Transmembrane helix</keyword>
<evidence type="ECO:0000256" key="5">
    <source>
        <dbReference type="SAM" id="Phobius"/>
    </source>
</evidence>
<dbReference type="OrthoDB" id="4827239at2"/>
<evidence type="ECO:0000256" key="3">
    <source>
        <dbReference type="ARBA" id="ARBA00022989"/>
    </source>
</evidence>
<evidence type="ECO:0000259" key="6">
    <source>
        <dbReference type="Pfam" id="PF01794"/>
    </source>
</evidence>
<proteinExistence type="predicted"/>
<organism evidence="7 8">
    <name type="scientific">Arthrobacter livingstonensis</name>
    <dbReference type="NCBI Taxonomy" id="670078"/>
    <lineage>
        <taxon>Bacteria</taxon>
        <taxon>Bacillati</taxon>
        <taxon>Actinomycetota</taxon>
        <taxon>Actinomycetes</taxon>
        <taxon>Micrococcales</taxon>
        <taxon>Micrococcaceae</taxon>
        <taxon>Arthrobacter</taxon>
    </lineage>
</organism>
<feature type="transmembrane region" description="Helical" evidence="5">
    <location>
        <begin position="119"/>
        <end position="136"/>
    </location>
</feature>
<feature type="domain" description="Ferric oxidoreductase" evidence="6">
    <location>
        <begin position="9"/>
        <end position="130"/>
    </location>
</feature>
<evidence type="ECO:0000313" key="8">
    <source>
        <dbReference type="Proteomes" id="UP000247832"/>
    </source>
</evidence>
<dbReference type="Proteomes" id="UP000247832">
    <property type="component" value="Unassembled WGS sequence"/>
</dbReference>
<dbReference type="AlphaFoldDB" id="A0A2V5LYP4"/>
<name>A0A2V5LYP4_9MICC</name>
<sequence>MWAFGRVSGLVSMVLLTASVLLGILARSGRPLLVIPRFSVTLLHRNISLLAVVFLVLHVAPLLLDSYARVNVVDVVVPFLGSYKPFWQGLGTVALDLVAAVVLTGVFRHRLGPRTFRTVHWLSYAMWPLALAHSVGNGTDGTSAPVVAAAVVLCVAVLAAAAWRMSAGFLETAAVRRSGGNARKGWGRP</sequence>
<feature type="transmembrane region" description="Helical" evidence="5">
    <location>
        <begin position="47"/>
        <end position="64"/>
    </location>
</feature>
<comment type="subcellular location">
    <subcellularLocation>
        <location evidence="1">Membrane</location>
        <topology evidence="1">Multi-pass membrane protein</topology>
    </subcellularLocation>
</comment>
<dbReference type="EMBL" id="QJVD01000003">
    <property type="protein sequence ID" value="PYI69027.1"/>
    <property type="molecule type" value="Genomic_DNA"/>
</dbReference>
<dbReference type="GO" id="GO:0016020">
    <property type="term" value="C:membrane"/>
    <property type="evidence" value="ECO:0007669"/>
    <property type="project" value="UniProtKB-SubCell"/>
</dbReference>
<evidence type="ECO:0000256" key="4">
    <source>
        <dbReference type="ARBA" id="ARBA00023136"/>
    </source>
</evidence>
<feature type="transmembrane region" description="Helical" evidence="5">
    <location>
        <begin position="86"/>
        <end position="107"/>
    </location>
</feature>
<accession>A0A2V5LYP4</accession>
<keyword evidence="2 5" id="KW-0812">Transmembrane</keyword>
<gene>
    <name evidence="7" type="ORF">CVV68_04325</name>
</gene>
<keyword evidence="8" id="KW-1185">Reference proteome</keyword>
<reference evidence="7 8" key="1">
    <citation type="submission" date="2018-05" db="EMBL/GenBank/DDBJ databases">
        <title>Genetic diversity of glacier-inhabiting Cryobacterium bacteria in China and description of Cryobacterium mengkeensis sp. nov. and Arthrobacter glacialis sp. nov.</title>
        <authorList>
            <person name="Liu Q."/>
            <person name="Xin Y.-H."/>
        </authorList>
    </citation>
    <scope>NUCLEOTIDE SEQUENCE [LARGE SCALE GENOMIC DNA]</scope>
    <source>
        <strain evidence="7 8">LI2</strain>
    </source>
</reference>
<keyword evidence="4 5" id="KW-0472">Membrane</keyword>
<evidence type="ECO:0000256" key="2">
    <source>
        <dbReference type="ARBA" id="ARBA00022692"/>
    </source>
</evidence>
<dbReference type="Pfam" id="PF01794">
    <property type="entry name" value="Ferric_reduct"/>
    <property type="match status" value="1"/>
</dbReference>
<feature type="transmembrane region" description="Helical" evidence="5">
    <location>
        <begin position="142"/>
        <end position="163"/>
    </location>
</feature>
<evidence type="ECO:0000313" key="7">
    <source>
        <dbReference type="EMBL" id="PYI69027.1"/>
    </source>
</evidence>
<evidence type="ECO:0000256" key="1">
    <source>
        <dbReference type="ARBA" id="ARBA00004141"/>
    </source>
</evidence>
<comment type="caution">
    <text evidence="7">The sequence shown here is derived from an EMBL/GenBank/DDBJ whole genome shotgun (WGS) entry which is preliminary data.</text>
</comment>